<reference evidence="3" key="1">
    <citation type="submission" date="2016-10" db="EMBL/GenBank/DDBJ databases">
        <authorList>
            <person name="Varghese N."/>
            <person name="Submissions S."/>
        </authorList>
    </citation>
    <scope>NUCLEOTIDE SEQUENCE [LARGE SCALE GENOMIC DNA]</scope>
    <source>
        <strain evidence="3">DSM 100420</strain>
    </source>
</reference>
<dbReference type="STRING" id="1244108.SAMN05444004_112113"/>
<proteinExistence type="predicted"/>
<evidence type="ECO:0000313" key="2">
    <source>
        <dbReference type="EMBL" id="SDZ38903.1"/>
    </source>
</evidence>
<keyword evidence="3" id="KW-1185">Reference proteome</keyword>
<dbReference type="AlphaFoldDB" id="A0A1H3SLF2"/>
<evidence type="ECO:0000313" key="3">
    <source>
        <dbReference type="Proteomes" id="UP000198914"/>
    </source>
</evidence>
<evidence type="ECO:0000256" key="1">
    <source>
        <dbReference type="SAM" id="SignalP"/>
    </source>
</evidence>
<feature type="signal peptide" evidence="1">
    <location>
        <begin position="1"/>
        <end position="24"/>
    </location>
</feature>
<dbReference type="OrthoDB" id="7661084at2"/>
<protein>
    <submittedName>
        <fullName evidence="2">Uncharacterized protein</fullName>
    </submittedName>
</protein>
<name>A0A1H3SLF2_9RHOB</name>
<feature type="chain" id="PRO_5011610216" evidence="1">
    <location>
        <begin position="25"/>
        <end position="113"/>
    </location>
</feature>
<dbReference type="RefSeq" id="WP_092646727.1">
    <property type="nucleotide sequence ID" value="NZ_FNPX01000012.1"/>
</dbReference>
<organism evidence="2 3">
    <name type="scientific">Jannaschia faecimaris</name>
    <dbReference type="NCBI Taxonomy" id="1244108"/>
    <lineage>
        <taxon>Bacteria</taxon>
        <taxon>Pseudomonadati</taxon>
        <taxon>Pseudomonadota</taxon>
        <taxon>Alphaproteobacteria</taxon>
        <taxon>Rhodobacterales</taxon>
        <taxon>Roseobacteraceae</taxon>
        <taxon>Jannaschia</taxon>
    </lineage>
</organism>
<keyword evidence="1" id="KW-0732">Signal</keyword>
<sequence>MTFTIKNIAATALIALGAAVPATADVAAGSAAAISHFNQSADSVNGTNVLKQDAGVSVSTRSGQNLEAYSIFNADADTQDGIRGLNGATLYSGTPSNGAAIFAAINAASAQDE</sequence>
<dbReference type="EMBL" id="FNPX01000012">
    <property type="protein sequence ID" value="SDZ38903.1"/>
    <property type="molecule type" value="Genomic_DNA"/>
</dbReference>
<dbReference type="Proteomes" id="UP000198914">
    <property type="component" value="Unassembled WGS sequence"/>
</dbReference>
<accession>A0A1H3SLF2</accession>
<gene>
    <name evidence="2" type="ORF">SAMN05444004_112113</name>
</gene>